<dbReference type="Proteomes" id="UP000660675">
    <property type="component" value="Unassembled WGS sequence"/>
</dbReference>
<dbReference type="InterPro" id="IPR008868">
    <property type="entry name" value="TniB"/>
</dbReference>
<evidence type="ECO:0000256" key="1">
    <source>
        <dbReference type="SAM" id="MobiDB-lite"/>
    </source>
</evidence>
<reference evidence="4" key="1">
    <citation type="journal article" date="2019" name="Int. J. Syst. Evol. Microbiol.">
        <title>The Global Catalogue of Microorganisms (GCM) 10K type strain sequencing project: providing services to taxonomists for standard genome sequencing and annotation.</title>
        <authorList>
            <consortium name="The Broad Institute Genomics Platform"/>
            <consortium name="The Broad Institute Genome Sequencing Center for Infectious Disease"/>
            <person name="Wu L."/>
            <person name="Ma J."/>
        </authorList>
    </citation>
    <scope>NUCLEOTIDE SEQUENCE [LARGE SCALE GENOMIC DNA]</scope>
    <source>
        <strain evidence="4">JCM 4376</strain>
    </source>
</reference>
<dbReference type="SUPFAM" id="SSF52540">
    <property type="entry name" value="P-loop containing nucleoside triphosphate hydrolases"/>
    <property type="match status" value="1"/>
</dbReference>
<feature type="compositionally biased region" description="Basic and acidic residues" evidence="1">
    <location>
        <begin position="23"/>
        <end position="34"/>
    </location>
</feature>
<protein>
    <recommendedName>
        <fullName evidence="2">AAA+ ATPase domain-containing protein</fullName>
    </recommendedName>
</protein>
<comment type="caution">
    <text evidence="3">The sequence shown here is derived from an EMBL/GenBank/DDBJ whole genome shotgun (WGS) entry which is preliminary data.</text>
</comment>
<dbReference type="Gene3D" id="3.40.50.300">
    <property type="entry name" value="P-loop containing nucleotide triphosphate hydrolases"/>
    <property type="match status" value="1"/>
</dbReference>
<dbReference type="Pfam" id="PF05621">
    <property type="entry name" value="TniB"/>
    <property type="match status" value="1"/>
</dbReference>
<feature type="region of interest" description="Disordered" evidence="1">
    <location>
        <begin position="1"/>
        <end position="59"/>
    </location>
</feature>
<dbReference type="RefSeq" id="WP_308434213.1">
    <property type="nucleotide sequence ID" value="NZ_BMTF01000004.1"/>
</dbReference>
<feature type="region of interest" description="Disordered" evidence="1">
    <location>
        <begin position="267"/>
        <end position="286"/>
    </location>
</feature>
<dbReference type="SMART" id="SM00382">
    <property type="entry name" value="AAA"/>
    <property type="match status" value="1"/>
</dbReference>
<gene>
    <name evidence="3" type="ORF">GCM10015535_14420</name>
</gene>
<dbReference type="InterPro" id="IPR027417">
    <property type="entry name" value="P-loop_NTPase"/>
</dbReference>
<accession>A0ABQ2VWX7</accession>
<feature type="domain" description="AAA+ ATPase" evidence="2">
    <location>
        <begin position="94"/>
        <end position="507"/>
    </location>
</feature>
<feature type="compositionally biased region" description="Pro residues" evidence="1">
    <location>
        <begin position="1"/>
        <end position="17"/>
    </location>
</feature>
<feature type="region of interest" description="Disordered" evidence="1">
    <location>
        <begin position="291"/>
        <end position="355"/>
    </location>
</feature>
<keyword evidence="4" id="KW-1185">Reference proteome</keyword>
<evidence type="ECO:0000313" key="4">
    <source>
        <dbReference type="Proteomes" id="UP000660675"/>
    </source>
</evidence>
<evidence type="ECO:0000313" key="3">
    <source>
        <dbReference type="EMBL" id="GGV78905.1"/>
    </source>
</evidence>
<dbReference type="EMBL" id="BMTF01000004">
    <property type="protein sequence ID" value="GGV78905.1"/>
    <property type="molecule type" value="Genomic_DNA"/>
</dbReference>
<proteinExistence type="predicted"/>
<evidence type="ECO:0000259" key="2">
    <source>
        <dbReference type="SMART" id="SM00382"/>
    </source>
</evidence>
<feature type="compositionally biased region" description="Basic and acidic residues" evidence="1">
    <location>
        <begin position="339"/>
        <end position="355"/>
    </location>
</feature>
<dbReference type="InterPro" id="IPR003593">
    <property type="entry name" value="AAA+_ATPase"/>
</dbReference>
<name>A0ABQ2VWX7_9ACTN</name>
<feature type="compositionally biased region" description="Basic and acidic residues" evidence="1">
    <location>
        <begin position="49"/>
        <end position="59"/>
    </location>
</feature>
<organism evidence="3 4">
    <name type="scientific">Streptomyces gelaticus</name>
    <dbReference type="NCBI Taxonomy" id="285446"/>
    <lineage>
        <taxon>Bacteria</taxon>
        <taxon>Bacillati</taxon>
        <taxon>Actinomycetota</taxon>
        <taxon>Actinomycetes</taxon>
        <taxon>Kitasatosporales</taxon>
        <taxon>Streptomycetaceae</taxon>
        <taxon>Streptomyces</taxon>
    </lineage>
</organism>
<sequence>MNTPSPSAPDPEAPPDNPLTSKEGWRHFVDHEPVPPRPLTAAERAALSPRERVREDEQRREYHADLPMVHTPVIRKVTTTSRLLIQLNRNQISARRGVILSGASGTGKTTALTQLGRAHELAVRKRHPRDRNRLPVLYVTVPPAATPKMLAMEFARFFGLTFPSRANVTDIVDAVCATAAHVRVDLVLVDEIHNLTLATRSGAEASDQLKYFAERLPATFAYAGIDVESKGLFRGTRGEQIAGRFVVIPAAPFTHATAEDQDAWRALVGGHPGIHPPAAPPHARHAGRAERVPLPPHRRHDRQPLPGHPWRRRPRHRGRERAHHRGPPSGRPRRLRGRAVREAHRPRETREETEARGLMPIRRLPDPVPPARHEIPASYVGRLATLHGLDINDLWTQITEREKSGGMRRVVVPERLSALTGRPIHALAGALPELRTPRPDWTMFRHQPQTGCHRCDARHPGGKVTRLLPHHRYICLRHRTWIGPPDIDHPAVDLTRLPEVVDAQRKHLRILSRYGWAATYDAVLSGLMLCAHIWSVDGYPVPFGTWDAWDVRIDLLIPFDQEKQEYIGYSTSRMFAAVYPEAVALAPLIASPHWRQLADGTKAEQARFFTEISNRITYPYNPPDRKGDAIAHWSLADSWRPPSQPLTTYTPGRMHGKLSGLAANRLARHEKGAMWFSRTRKDQGRTLLFHSHLKPVLLRDGKHRYEKWEGTIWHSTRTDELMRKEVADMRRASDAKD</sequence>
<feature type="compositionally biased region" description="Basic residues" evidence="1">
    <location>
        <begin position="309"/>
        <end position="338"/>
    </location>
</feature>